<dbReference type="OrthoDB" id="10067219at2759"/>
<dbReference type="Gene3D" id="1.10.10.10">
    <property type="entry name" value="Winged helix-like DNA-binding domain superfamily/Winged helix DNA-binding domain"/>
    <property type="match status" value="1"/>
</dbReference>
<comment type="similarity">
    <text evidence="1 3">Belongs to the ETS family.</text>
</comment>
<evidence type="ECO:0000313" key="7">
    <source>
        <dbReference type="Proteomes" id="UP000663879"/>
    </source>
</evidence>
<keyword evidence="7" id="KW-1185">Reference proteome</keyword>
<accession>A0A813MR90</accession>
<comment type="subcellular location">
    <subcellularLocation>
        <location evidence="3">Nucleus</location>
    </subcellularLocation>
</comment>
<dbReference type="SMART" id="SM00413">
    <property type="entry name" value="ETS"/>
    <property type="match status" value="1"/>
</dbReference>
<dbReference type="InterPro" id="IPR036388">
    <property type="entry name" value="WH-like_DNA-bd_sf"/>
</dbReference>
<keyword evidence="3" id="KW-0539">Nucleus</keyword>
<protein>
    <recommendedName>
        <fullName evidence="5">ETS domain-containing protein</fullName>
    </recommendedName>
</protein>
<reference evidence="6" key="1">
    <citation type="submission" date="2021-02" db="EMBL/GenBank/DDBJ databases">
        <authorList>
            <person name="Nowell W R."/>
        </authorList>
    </citation>
    <scope>NUCLEOTIDE SEQUENCE</scope>
    <source>
        <strain evidence="6">Ploen Becks lab</strain>
    </source>
</reference>
<organism evidence="6 7">
    <name type="scientific">Brachionus calyciflorus</name>
    <dbReference type="NCBI Taxonomy" id="104777"/>
    <lineage>
        <taxon>Eukaryota</taxon>
        <taxon>Metazoa</taxon>
        <taxon>Spiralia</taxon>
        <taxon>Gnathifera</taxon>
        <taxon>Rotifera</taxon>
        <taxon>Eurotatoria</taxon>
        <taxon>Monogononta</taxon>
        <taxon>Pseudotrocha</taxon>
        <taxon>Ploima</taxon>
        <taxon>Brachionidae</taxon>
        <taxon>Brachionus</taxon>
    </lineage>
</organism>
<sequence>MSYNYNSVQSNSEWFPADYSNYNLMDSKVSQKTCNLNEQEMKTFANEPINKRGCLQLWQFLLQLLTNDGNESIIEWTKKSANEFKLLDPEEVARLWGMQKNRPTMNYDKLSRSLRYYYEKGIMQKVSGERYVYKFVNIHDLCLMNNPCLEIKESQENKVEKKTLDIKKSKLKSVNGKSSSSTTRFTPYSRQVNPNVAQITINNLNYEIKNSHNYILSNPTLVENQNLYNQSLYNCKLNYPMDKSENDSTKNSSGYLSDSYTYPYPFVCPTSPESPKQSSCINSNQTTSTPNYYNYYRQAQYPMYNYNRQFYNFSNESPYNQKMVNTTEKSTNQNSQLNTYDYSDYDYNNSSYLAYQNCYNQYYNKNNSYTSDYYSANCESIDNNQEASPQPVSPISVSSSTSSVSNNQYGFYKQNENNQSPNSYY</sequence>
<dbReference type="PROSITE" id="PS00345">
    <property type="entry name" value="ETS_DOMAIN_1"/>
    <property type="match status" value="1"/>
</dbReference>
<dbReference type="GO" id="GO:0030154">
    <property type="term" value="P:cell differentiation"/>
    <property type="evidence" value="ECO:0007669"/>
    <property type="project" value="TreeGrafter"/>
</dbReference>
<evidence type="ECO:0000256" key="4">
    <source>
        <dbReference type="SAM" id="MobiDB-lite"/>
    </source>
</evidence>
<evidence type="ECO:0000256" key="3">
    <source>
        <dbReference type="RuleBase" id="RU004019"/>
    </source>
</evidence>
<keyword evidence="2 3" id="KW-0238">DNA-binding</keyword>
<dbReference type="GO" id="GO:0000981">
    <property type="term" value="F:DNA-binding transcription factor activity, RNA polymerase II-specific"/>
    <property type="evidence" value="ECO:0007669"/>
    <property type="project" value="TreeGrafter"/>
</dbReference>
<dbReference type="InterPro" id="IPR046328">
    <property type="entry name" value="ETS_fam"/>
</dbReference>
<comment type="caution">
    <text evidence="6">The sequence shown here is derived from an EMBL/GenBank/DDBJ whole genome shotgun (WGS) entry which is preliminary data.</text>
</comment>
<dbReference type="InterPro" id="IPR000418">
    <property type="entry name" value="Ets_dom"/>
</dbReference>
<feature type="compositionally biased region" description="Low complexity" evidence="4">
    <location>
        <begin position="388"/>
        <end position="401"/>
    </location>
</feature>
<dbReference type="EMBL" id="CAJNOC010000204">
    <property type="protein sequence ID" value="CAF0726797.1"/>
    <property type="molecule type" value="Genomic_DNA"/>
</dbReference>
<evidence type="ECO:0000313" key="6">
    <source>
        <dbReference type="EMBL" id="CAF0726797.1"/>
    </source>
</evidence>
<dbReference type="SUPFAM" id="SSF46785">
    <property type="entry name" value="Winged helix' DNA-binding domain"/>
    <property type="match status" value="1"/>
</dbReference>
<evidence type="ECO:0000256" key="2">
    <source>
        <dbReference type="ARBA" id="ARBA00023125"/>
    </source>
</evidence>
<gene>
    <name evidence="6" type="ORF">OXX778_LOCUS2569</name>
</gene>
<dbReference type="InterPro" id="IPR036390">
    <property type="entry name" value="WH_DNA-bd_sf"/>
</dbReference>
<feature type="domain" description="ETS" evidence="5">
    <location>
        <begin position="55"/>
        <end position="136"/>
    </location>
</feature>
<name>A0A813MR90_9BILA</name>
<dbReference type="Pfam" id="PF00178">
    <property type="entry name" value="Ets"/>
    <property type="match status" value="1"/>
</dbReference>
<dbReference type="AlphaFoldDB" id="A0A813MR90"/>
<dbReference type="GO" id="GO:0043565">
    <property type="term" value="F:sequence-specific DNA binding"/>
    <property type="evidence" value="ECO:0007669"/>
    <property type="project" value="InterPro"/>
</dbReference>
<dbReference type="Proteomes" id="UP000663879">
    <property type="component" value="Unassembled WGS sequence"/>
</dbReference>
<proteinExistence type="inferred from homology"/>
<dbReference type="PANTHER" id="PTHR11849">
    <property type="entry name" value="ETS"/>
    <property type="match status" value="1"/>
</dbReference>
<dbReference type="GO" id="GO:0005634">
    <property type="term" value="C:nucleus"/>
    <property type="evidence" value="ECO:0007669"/>
    <property type="project" value="UniProtKB-SubCell"/>
</dbReference>
<feature type="region of interest" description="Disordered" evidence="4">
    <location>
        <begin position="406"/>
        <end position="425"/>
    </location>
</feature>
<dbReference type="PROSITE" id="PS00346">
    <property type="entry name" value="ETS_DOMAIN_2"/>
    <property type="match status" value="1"/>
</dbReference>
<dbReference type="PROSITE" id="PS50061">
    <property type="entry name" value="ETS_DOMAIN_3"/>
    <property type="match status" value="1"/>
</dbReference>
<evidence type="ECO:0000259" key="5">
    <source>
        <dbReference type="PROSITE" id="PS50061"/>
    </source>
</evidence>
<feature type="region of interest" description="Disordered" evidence="4">
    <location>
        <begin position="382"/>
        <end position="401"/>
    </location>
</feature>
<dbReference type="PANTHER" id="PTHR11849:SF282">
    <property type="entry name" value="ETV5-RELATED PROTEIN ETS96B"/>
    <property type="match status" value="1"/>
</dbReference>
<dbReference type="PRINTS" id="PR00454">
    <property type="entry name" value="ETSDOMAIN"/>
</dbReference>
<evidence type="ECO:0000256" key="1">
    <source>
        <dbReference type="ARBA" id="ARBA00005562"/>
    </source>
</evidence>